<keyword evidence="6 12" id="KW-0067">ATP-binding</keyword>
<organism evidence="15 16">
    <name type="scientific">Candidatus Thiodiazotropha taylori</name>
    <dbReference type="NCBI Taxonomy" id="2792791"/>
    <lineage>
        <taxon>Bacteria</taxon>
        <taxon>Pseudomonadati</taxon>
        <taxon>Pseudomonadota</taxon>
        <taxon>Gammaproteobacteria</taxon>
        <taxon>Chromatiales</taxon>
        <taxon>Sedimenticolaceae</taxon>
        <taxon>Candidatus Thiodiazotropha</taxon>
    </lineage>
</organism>
<evidence type="ECO:0000256" key="12">
    <source>
        <dbReference type="HAMAP-Rule" id="MF_01227"/>
    </source>
</evidence>
<feature type="binding site" evidence="12">
    <location>
        <position position="222"/>
    </location>
    <ligand>
        <name>CTP</name>
        <dbReference type="ChEBI" id="CHEBI:37563"/>
        <note>allosteric inhibitor</note>
    </ligand>
</feature>
<dbReference type="SUPFAM" id="SSF52317">
    <property type="entry name" value="Class I glutamine amidotransferase-like"/>
    <property type="match status" value="1"/>
</dbReference>
<dbReference type="FunFam" id="3.40.50.300:FF:000009">
    <property type="entry name" value="CTP synthase"/>
    <property type="match status" value="1"/>
</dbReference>
<feature type="binding site" evidence="12">
    <location>
        <position position="469"/>
    </location>
    <ligand>
        <name>L-glutamine</name>
        <dbReference type="ChEBI" id="CHEBI:58359"/>
    </ligand>
</feature>
<evidence type="ECO:0000256" key="3">
    <source>
        <dbReference type="ARBA" id="ARBA00022598"/>
    </source>
</evidence>
<dbReference type="GO" id="GO:0044210">
    <property type="term" value="P:'de novo' CTP biosynthetic process"/>
    <property type="evidence" value="ECO:0007669"/>
    <property type="project" value="UniProtKB-UniRule"/>
</dbReference>
<feature type="binding site" evidence="12">
    <location>
        <position position="240"/>
    </location>
    <ligand>
        <name>ATP</name>
        <dbReference type="ChEBI" id="CHEBI:30616"/>
    </ligand>
</feature>
<evidence type="ECO:0000259" key="14">
    <source>
        <dbReference type="Pfam" id="PF06418"/>
    </source>
</evidence>
<comment type="activity regulation">
    <text evidence="12">Allosterically activated by GTP, when glutamine is the substrate; GTP has no effect on the reaction when ammonia is the substrate. The allosteric effector GTP functions by stabilizing the protein conformation that binds the tetrahedral intermediate(s) formed during glutamine hydrolysis. Inhibited by the product CTP, via allosteric rather than competitive inhibition.</text>
</comment>
<dbReference type="Gene3D" id="3.40.50.300">
    <property type="entry name" value="P-loop containing nucleotide triphosphate hydrolases"/>
    <property type="match status" value="1"/>
</dbReference>
<feature type="binding site" evidence="12">
    <location>
        <position position="351"/>
    </location>
    <ligand>
        <name>L-glutamine</name>
        <dbReference type="ChEBI" id="CHEBI:58359"/>
    </ligand>
</feature>
<comment type="caution">
    <text evidence="12">Lacks conserved residue(s) required for the propagation of feature annotation.</text>
</comment>
<evidence type="ECO:0000256" key="6">
    <source>
        <dbReference type="ARBA" id="ARBA00022840"/>
    </source>
</evidence>
<evidence type="ECO:0000256" key="1">
    <source>
        <dbReference type="ARBA" id="ARBA00005171"/>
    </source>
</evidence>
<dbReference type="GO" id="GO:0097268">
    <property type="term" value="C:cytoophidium"/>
    <property type="evidence" value="ECO:0007669"/>
    <property type="project" value="UniProtKB-ARBA"/>
</dbReference>
<evidence type="ECO:0000256" key="5">
    <source>
        <dbReference type="ARBA" id="ARBA00022741"/>
    </source>
</evidence>
<evidence type="ECO:0000256" key="9">
    <source>
        <dbReference type="ARBA" id="ARBA00022975"/>
    </source>
</evidence>
<evidence type="ECO:0000256" key="11">
    <source>
        <dbReference type="ARBA" id="ARBA00059148"/>
    </source>
</evidence>
<comment type="miscellaneous">
    <text evidence="12">CTPSs have evolved a hybrid strategy for distinguishing between UTP and CTP. The overlapping regions of the product feedback inhibitory and substrate sites recognize a common feature in both compounds, the triphosphate moiety. To differentiate isosteric substrate and product pyrimidine rings, an additional pocket far from the expected kinase/ligase catalytic site, specifically recognizes the cytosine and ribose portions of the product inhibitor.</text>
</comment>
<keyword evidence="9 12" id="KW-0665">Pyrimidine biosynthesis</keyword>
<comment type="catalytic activity">
    <reaction evidence="10 12">
        <text>UTP + L-glutamine + ATP + H2O = CTP + L-glutamate + ADP + phosphate + 2 H(+)</text>
        <dbReference type="Rhea" id="RHEA:26426"/>
        <dbReference type="ChEBI" id="CHEBI:15377"/>
        <dbReference type="ChEBI" id="CHEBI:15378"/>
        <dbReference type="ChEBI" id="CHEBI:29985"/>
        <dbReference type="ChEBI" id="CHEBI:30616"/>
        <dbReference type="ChEBI" id="CHEBI:37563"/>
        <dbReference type="ChEBI" id="CHEBI:43474"/>
        <dbReference type="ChEBI" id="CHEBI:46398"/>
        <dbReference type="ChEBI" id="CHEBI:58359"/>
        <dbReference type="ChEBI" id="CHEBI:456216"/>
        <dbReference type="EC" id="6.3.4.2"/>
    </reaction>
</comment>
<proteinExistence type="inferred from homology"/>
<dbReference type="InterPro" id="IPR017456">
    <property type="entry name" value="CTP_synthase_N"/>
</dbReference>
<evidence type="ECO:0000256" key="10">
    <source>
        <dbReference type="ARBA" id="ARBA00047781"/>
    </source>
</evidence>
<dbReference type="NCBIfam" id="NF003792">
    <property type="entry name" value="PRK05380.1"/>
    <property type="match status" value="1"/>
</dbReference>
<name>A0A944MBM0_9GAMM</name>
<dbReference type="EC" id="6.3.4.2" evidence="12"/>
<dbReference type="GO" id="GO:0003883">
    <property type="term" value="F:CTP synthase activity"/>
    <property type="evidence" value="ECO:0007669"/>
    <property type="project" value="UniProtKB-UniRule"/>
</dbReference>
<dbReference type="InterPro" id="IPR017926">
    <property type="entry name" value="GATASE"/>
</dbReference>
<dbReference type="NCBIfam" id="TIGR00337">
    <property type="entry name" value="PyrG"/>
    <property type="match status" value="1"/>
</dbReference>
<dbReference type="InterPro" id="IPR004468">
    <property type="entry name" value="CTP_synthase"/>
</dbReference>
<comment type="pathway">
    <text evidence="1 12">Pyrimidine metabolism; CTP biosynthesis via de novo pathway; CTP from UDP: step 2/2.</text>
</comment>
<keyword evidence="7 12" id="KW-0460">Magnesium</keyword>
<evidence type="ECO:0000259" key="13">
    <source>
        <dbReference type="Pfam" id="PF00117"/>
    </source>
</evidence>
<feature type="binding site" evidence="12">
    <location>
        <position position="71"/>
    </location>
    <ligand>
        <name>Mg(2+)</name>
        <dbReference type="ChEBI" id="CHEBI:18420"/>
    </ligand>
</feature>
<dbReference type="GO" id="GO:0005829">
    <property type="term" value="C:cytosol"/>
    <property type="evidence" value="ECO:0007669"/>
    <property type="project" value="TreeGrafter"/>
</dbReference>
<comment type="catalytic activity">
    <reaction evidence="12">
        <text>L-glutamine + H2O = L-glutamate + NH4(+)</text>
        <dbReference type="Rhea" id="RHEA:15889"/>
        <dbReference type="ChEBI" id="CHEBI:15377"/>
        <dbReference type="ChEBI" id="CHEBI:28938"/>
        <dbReference type="ChEBI" id="CHEBI:29985"/>
        <dbReference type="ChEBI" id="CHEBI:58359"/>
    </reaction>
</comment>
<accession>A0A944MBM0</accession>
<feature type="domain" description="Glutamine amidotransferase" evidence="13">
    <location>
        <begin position="300"/>
        <end position="533"/>
    </location>
</feature>
<dbReference type="EMBL" id="JAHHGM010000004">
    <property type="protein sequence ID" value="MBT2988437.1"/>
    <property type="molecule type" value="Genomic_DNA"/>
</dbReference>
<reference evidence="15 16" key="1">
    <citation type="submission" date="2021-05" db="EMBL/GenBank/DDBJ databases">
        <title>Genetic and Functional Diversity in Clade A Lucinid endosymbionts from the Bahamas.</title>
        <authorList>
            <person name="Giani N.M."/>
            <person name="Engel A.S."/>
            <person name="Campbell B.J."/>
        </authorList>
    </citation>
    <scope>NUCLEOTIDE SEQUENCE [LARGE SCALE GENOMIC DNA]</scope>
    <source>
        <strain evidence="15">LUC16012Gg_MoonRockCtena</strain>
    </source>
</reference>
<dbReference type="AlphaFoldDB" id="A0A944MBM0"/>
<dbReference type="PANTHER" id="PTHR11550">
    <property type="entry name" value="CTP SYNTHASE"/>
    <property type="match status" value="1"/>
</dbReference>
<feature type="binding site" evidence="12">
    <location>
        <position position="139"/>
    </location>
    <ligand>
        <name>Mg(2+)</name>
        <dbReference type="ChEBI" id="CHEBI:18420"/>
    </ligand>
</feature>
<feature type="active site" description="Nucleophile; for glutamine hydrolysis" evidence="12">
    <location>
        <position position="378"/>
    </location>
</feature>
<feature type="binding site" evidence="12">
    <location>
        <begin position="379"/>
        <end position="382"/>
    </location>
    <ligand>
        <name>L-glutamine</name>
        <dbReference type="ChEBI" id="CHEBI:58359"/>
    </ligand>
</feature>
<dbReference type="SUPFAM" id="SSF52540">
    <property type="entry name" value="P-loop containing nucleoside triphosphate hydrolases"/>
    <property type="match status" value="1"/>
</dbReference>
<dbReference type="HAMAP" id="MF_01227">
    <property type="entry name" value="PyrG"/>
    <property type="match status" value="1"/>
</dbReference>
<dbReference type="InterPro" id="IPR033828">
    <property type="entry name" value="GATase1_CTP_Synthase"/>
</dbReference>
<dbReference type="PROSITE" id="PS51273">
    <property type="entry name" value="GATASE_TYPE_1"/>
    <property type="match status" value="1"/>
</dbReference>
<dbReference type="GO" id="GO:0005524">
    <property type="term" value="F:ATP binding"/>
    <property type="evidence" value="ECO:0007669"/>
    <property type="project" value="UniProtKB-KW"/>
</dbReference>
<dbReference type="Gene3D" id="3.40.50.880">
    <property type="match status" value="1"/>
</dbReference>
<evidence type="ECO:0000256" key="7">
    <source>
        <dbReference type="ARBA" id="ARBA00022842"/>
    </source>
</evidence>
<protein>
    <recommendedName>
        <fullName evidence="12">CTP synthase</fullName>
        <ecNumber evidence="12">6.3.4.2</ecNumber>
    </recommendedName>
    <alternativeName>
        <fullName evidence="12">Cytidine 5'-triphosphate synthase</fullName>
    </alternativeName>
    <alternativeName>
        <fullName evidence="12">Cytidine triphosphate synthetase</fullName>
        <shortName evidence="12">CTP synthetase</shortName>
        <shortName evidence="12">CTPS</shortName>
    </alternativeName>
    <alternativeName>
        <fullName evidence="12">UTP--ammonia ligase</fullName>
    </alternativeName>
</protein>
<dbReference type="GO" id="GO:0042802">
    <property type="term" value="F:identical protein binding"/>
    <property type="evidence" value="ECO:0007669"/>
    <property type="project" value="TreeGrafter"/>
</dbReference>
<feature type="binding site" evidence="12">
    <location>
        <position position="71"/>
    </location>
    <ligand>
        <name>ATP</name>
        <dbReference type="ChEBI" id="CHEBI:30616"/>
    </ligand>
</feature>
<dbReference type="Pfam" id="PF00117">
    <property type="entry name" value="GATase"/>
    <property type="match status" value="1"/>
</dbReference>
<feature type="binding site" evidence="12">
    <location>
        <position position="222"/>
    </location>
    <ligand>
        <name>UTP</name>
        <dbReference type="ChEBI" id="CHEBI:46398"/>
    </ligand>
</feature>
<dbReference type="GO" id="GO:0046872">
    <property type="term" value="F:metal ion binding"/>
    <property type="evidence" value="ECO:0007669"/>
    <property type="project" value="UniProtKB-KW"/>
</dbReference>
<evidence type="ECO:0000313" key="16">
    <source>
        <dbReference type="Proteomes" id="UP000770889"/>
    </source>
</evidence>
<comment type="similarity">
    <text evidence="2 12">Belongs to the CTP synthase family.</text>
</comment>
<evidence type="ECO:0000313" key="15">
    <source>
        <dbReference type="EMBL" id="MBT2988437.1"/>
    </source>
</evidence>
<dbReference type="InterPro" id="IPR027417">
    <property type="entry name" value="P-loop_NTPase"/>
</dbReference>
<feature type="active site" evidence="12">
    <location>
        <position position="514"/>
    </location>
</feature>
<comment type="function">
    <text evidence="11 12">Catalyzes the ATP-dependent amination of UTP to CTP with either L-glutamine or ammonia as the source of nitrogen. Regulates intracellular CTP levels through interactions with the four ribonucleotide triphosphates.</text>
</comment>
<keyword evidence="3 12" id="KW-0436">Ligase</keyword>
<feature type="binding site" evidence="12">
    <location>
        <begin position="146"/>
        <end position="148"/>
    </location>
    <ligand>
        <name>CTP</name>
        <dbReference type="ChEBI" id="CHEBI:37563"/>
        <note>allosteric inhibitor</note>
    </ligand>
</feature>
<keyword evidence="5 12" id="KW-0547">Nucleotide-binding</keyword>
<feature type="binding site" evidence="12">
    <location>
        <begin position="186"/>
        <end position="191"/>
    </location>
    <ligand>
        <name>UTP</name>
        <dbReference type="ChEBI" id="CHEBI:46398"/>
    </ligand>
</feature>
<dbReference type="PANTHER" id="PTHR11550:SF0">
    <property type="entry name" value="CTP SYNTHASE-RELATED"/>
    <property type="match status" value="1"/>
</dbReference>
<feature type="binding site" evidence="12">
    <location>
        <position position="13"/>
    </location>
    <ligand>
        <name>UTP</name>
        <dbReference type="ChEBI" id="CHEBI:46398"/>
    </ligand>
</feature>
<dbReference type="CDD" id="cd01746">
    <property type="entry name" value="GATase1_CTP_Synthase"/>
    <property type="match status" value="1"/>
</dbReference>
<sequence length="543" mass="60119">MTRFIFITGGVVSSLGKGIASASLAALLEARGLDVTMIKLDPYINVDPGTMSPFQHGEVFVTEDGAETDLDLGHYERFLRSTMGRNNNFTTGQIYDSVIRKERKGEYLGGTVQVIPHITNQIKESVLLGAGDKDICLVEIGGTVGDIESLPFLEAIRQMGVELGPQRVMFMHLTLVPYIKASGEIKTKPTQHSVKELRSIGIQPDILVCRSEQPLPETERKKIALFTNVPEKAVISAVDADSIYRIPVLLHAQEMDELVNQRFNLELPPADLSEWEAFLNGLDSLDEEVKVAMVGKYVHLTEAYKSLSEALVHAGVHTGNRVRIHYVDSEQIECSGLESLEGMDAILVPGGFGNRGVEGKIAAVRYAREHGIPYLGICLGMQVAVIEFARNVAQLEGAHSTEFKRDTPHPVIGLITEWLNADGQVEKRSEDSDLGGTMRLGGQQCRLEPGSKTHHLYGEEVITERHRHRYEFNNSYLDNIVTAGMKVSGRSVDGRLVEIVEIPDHPWFVACQFHPEFTSTPRYGHPLFSGFIEAARKHRDSKA</sequence>
<evidence type="ECO:0000256" key="4">
    <source>
        <dbReference type="ARBA" id="ARBA00022723"/>
    </source>
</evidence>
<feature type="active site" evidence="12">
    <location>
        <position position="516"/>
    </location>
</feature>
<keyword evidence="8 12" id="KW-0315">Glutamine amidotransferase</keyword>
<dbReference type="GO" id="GO:0019856">
    <property type="term" value="P:pyrimidine nucleobase biosynthetic process"/>
    <property type="evidence" value="ECO:0007669"/>
    <property type="project" value="TreeGrafter"/>
</dbReference>
<evidence type="ECO:0000256" key="8">
    <source>
        <dbReference type="ARBA" id="ARBA00022962"/>
    </source>
</evidence>
<comment type="caution">
    <text evidence="15">The sequence shown here is derived from an EMBL/GenBank/DDBJ whole genome shotgun (WGS) entry which is preliminary data.</text>
</comment>
<gene>
    <name evidence="12" type="primary">pyrG</name>
    <name evidence="15" type="ORF">KME65_05690</name>
</gene>
<feature type="domain" description="CTP synthase N-terminal" evidence="14">
    <location>
        <begin position="3"/>
        <end position="265"/>
    </location>
</feature>
<dbReference type="Proteomes" id="UP000770889">
    <property type="component" value="Unassembled WGS sequence"/>
</dbReference>
<comment type="subunit">
    <text evidence="12">Homotetramer.</text>
</comment>
<feature type="binding site" evidence="12">
    <location>
        <position position="402"/>
    </location>
    <ligand>
        <name>L-glutamine</name>
        <dbReference type="ChEBI" id="CHEBI:58359"/>
    </ligand>
</feature>
<dbReference type="FunFam" id="3.40.50.880:FF:000002">
    <property type="entry name" value="CTP synthase"/>
    <property type="match status" value="1"/>
</dbReference>
<dbReference type="Pfam" id="PF06418">
    <property type="entry name" value="CTP_synth_N"/>
    <property type="match status" value="1"/>
</dbReference>
<feature type="binding site" evidence="12">
    <location>
        <begin position="186"/>
        <end position="191"/>
    </location>
    <ligand>
        <name>CTP</name>
        <dbReference type="ChEBI" id="CHEBI:37563"/>
        <note>allosteric inhibitor</note>
    </ligand>
</feature>
<dbReference type="CDD" id="cd03113">
    <property type="entry name" value="CTPS_N"/>
    <property type="match status" value="1"/>
</dbReference>
<keyword evidence="4 12" id="KW-0479">Metal-binding</keyword>
<feature type="region of interest" description="Amidoligase domain" evidence="12">
    <location>
        <begin position="1"/>
        <end position="265"/>
    </location>
</feature>
<dbReference type="InterPro" id="IPR029062">
    <property type="entry name" value="Class_I_gatase-like"/>
</dbReference>
<feature type="binding site" evidence="12">
    <location>
        <position position="13"/>
    </location>
    <ligand>
        <name>CTP</name>
        <dbReference type="ChEBI" id="CHEBI:37563"/>
        <note>allosteric inhibitor</note>
    </ligand>
</feature>
<feature type="binding site" evidence="12">
    <location>
        <begin position="14"/>
        <end position="19"/>
    </location>
    <ligand>
        <name>ATP</name>
        <dbReference type="ChEBI" id="CHEBI:30616"/>
    </ligand>
</feature>
<comment type="catalytic activity">
    <reaction evidence="12">
        <text>UTP + NH4(+) + ATP = CTP + ADP + phosphate + 2 H(+)</text>
        <dbReference type="Rhea" id="RHEA:16597"/>
        <dbReference type="ChEBI" id="CHEBI:15378"/>
        <dbReference type="ChEBI" id="CHEBI:28938"/>
        <dbReference type="ChEBI" id="CHEBI:30616"/>
        <dbReference type="ChEBI" id="CHEBI:37563"/>
        <dbReference type="ChEBI" id="CHEBI:43474"/>
        <dbReference type="ChEBI" id="CHEBI:46398"/>
        <dbReference type="ChEBI" id="CHEBI:456216"/>
    </reaction>
</comment>
<evidence type="ECO:0000256" key="2">
    <source>
        <dbReference type="ARBA" id="ARBA00007533"/>
    </source>
</evidence>